<name>A0ABT6QAM5_9PROT</name>
<feature type="non-terminal residue" evidence="1">
    <location>
        <position position="200"/>
    </location>
</feature>
<proteinExistence type="predicted"/>
<organism evidence="1 2">
    <name type="scientific">Commensalibacter nepenthis</name>
    <dbReference type="NCBI Taxonomy" id="3043872"/>
    <lineage>
        <taxon>Bacteria</taxon>
        <taxon>Pseudomonadati</taxon>
        <taxon>Pseudomonadota</taxon>
        <taxon>Alphaproteobacteria</taxon>
        <taxon>Acetobacterales</taxon>
        <taxon>Acetobacteraceae</taxon>
    </lineage>
</organism>
<dbReference type="Proteomes" id="UP001431775">
    <property type="component" value="Unassembled WGS sequence"/>
</dbReference>
<dbReference type="Gene3D" id="2.30.110.50">
    <property type="match status" value="1"/>
</dbReference>
<dbReference type="EMBL" id="JASBAN010000010">
    <property type="protein sequence ID" value="MDI2113966.1"/>
    <property type="molecule type" value="Genomic_DNA"/>
</dbReference>
<evidence type="ECO:0000313" key="1">
    <source>
        <dbReference type="EMBL" id="MDI2113966.1"/>
    </source>
</evidence>
<dbReference type="RefSeq" id="WP_281463618.1">
    <property type="nucleotide sequence ID" value="NZ_JASBAN010000010.1"/>
</dbReference>
<dbReference type="InterPro" id="IPR006533">
    <property type="entry name" value="T6SS_Vgr_RhsGE"/>
</dbReference>
<dbReference type="NCBIfam" id="TIGR01646">
    <property type="entry name" value="vgr_GE"/>
    <property type="match status" value="1"/>
</dbReference>
<reference evidence="1" key="1">
    <citation type="submission" date="2023-05" db="EMBL/GenBank/DDBJ databases">
        <title>Whole genome sequence of Commensalibacter sp.</title>
        <authorList>
            <person name="Charoenyingcharoen P."/>
            <person name="Yukphan P."/>
        </authorList>
    </citation>
    <scope>NUCLEOTIDE SEQUENCE</scope>
    <source>
        <strain evidence="1">TBRC 10068</strain>
    </source>
</reference>
<keyword evidence="2" id="KW-1185">Reference proteome</keyword>
<sequence>MGMFDVVDDATKALLTGKGLGVSGSGHNRYHLSISGCHSPIDIQDFQGQECLSTPFTYQINFTSVNPTITPQDVLNCPAKFFFQSPSDLEPQRRVYGVITGFSKLSSSKDQTAYAVILEPRLALLRKTQYTSIFQNQSIPQIVEKVLRDRHGFEGQDFHFDITHTYPAHEQDMQYKETDFDFIARKLAWDGIWYRFDMDT</sequence>
<dbReference type="SUPFAM" id="SSF69279">
    <property type="entry name" value="Phage tail proteins"/>
    <property type="match status" value="1"/>
</dbReference>
<protein>
    <submittedName>
        <fullName evidence="1">Type VI secretion system tip protein VgrG</fullName>
    </submittedName>
</protein>
<accession>A0ABT6QAM5</accession>
<comment type="caution">
    <text evidence="1">The sequence shown here is derived from an EMBL/GenBank/DDBJ whole genome shotgun (WGS) entry which is preliminary data.</text>
</comment>
<gene>
    <name evidence="1" type="primary">vgrG</name>
    <name evidence="1" type="ORF">QJV33_11860</name>
</gene>
<dbReference type="Pfam" id="PF05954">
    <property type="entry name" value="Phage_GPD"/>
    <property type="match status" value="1"/>
</dbReference>
<evidence type="ECO:0000313" key="2">
    <source>
        <dbReference type="Proteomes" id="UP001431775"/>
    </source>
</evidence>